<protein>
    <submittedName>
        <fullName evidence="2">Uncharacterized protein</fullName>
    </submittedName>
</protein>
<comment type="caution">
    <text evidence="2">The sequence shown here is derived from an EMBL/GenBank/DDBJ whole genome shotgun (WGS) entry which is preliminary data.</text>
</comment>
<reference evidence="2 3" key="1">
    <citation type="journal article" date="2013" name="Stand. Genomic Sci.">
        <title>Genomic Encyclopedia of Type Strains, Phase I: The one thousand microbial genomes (KMG-I) project.</title>
        <authorList>
            <person name="Kyrpides N.C."/>
            <person name="Woyke T."/>
            <person name="Eisen J.A."/>
            <person name="Garrity G."/>
            <person name="Lilburn T.G."/>
            <person name="Beck B.J."/>
            <person name="Whitman W.B."/>
            <person name="Hugenholtz P."/>
            <person name="Klenk H.P."/>
        </authorList>
    </citation>
    <scope>NUCLEOTIDE SEQUENCE [LARGE SCALE GENOMIC DNA]</scope>
    <source>
        <strain evidence="2 3">DSM 13484</strain>
    </source>
</reference>
<keyword evidence="1" id="KW-0812">Transmembrane</keyword>
<keyword evidence="1" id="KW-0472">Membrane</keyword>
<feature type="transmembrane region" description="Helical" evidence="1">
    <location>
        <begin position="6"/>
        <end position="24"/>
    </location>
</feature>
<sequence>MQPNHIANFLLSELVAIPLIIGAVRFYRINTSYHPFILLLLMAFTSEAISFICIHFFHYNNAITVNIYALIESLILLYQFRAWGFLHRKQRLFYTLVAVFILLWTVENIVFFKIETYSPFFKGAYSFVIVLLSINEINYMIVQDSRLLFRNAKFLICLGFIIYFIYQIIYEASYYVLGKDDVVSVATRIISLFGYVNAFVNLLYGVAVFLIPEKKNDLYFNRHFEP</sequence>
<proteinExistence type="predicted"/>
<feature type="transmembrane region" description="Helical" evidence="1">
    <location>
        <begin position="92"/>
        <end position="112"/>
    </location>
</feature>
<dbReference type="Proteomes" id="UP000316778">
    <property type="component" value="Unassembled WGS sequence"/>
</dbReference>
<accession>A0A562SSS1</accession>
<feature type="transmembrane region" description="Helical" evidence="1">
    <location>
        <begin position="63"/>
        <end position="80"/>
    </location>
</feature>
<feature type="transmembrane region" description="Helical" evidence="1">
    <location>
        <begin position="189"/>
        <end position="212"/>
    </location>
</feature>
<evidence type="ECO:0000313" key="3">
    <source>
        <dbReference type="Proteomes" id="UP000316778"/>
    </source>
</evidence>
<dbReference type="EMBL" id="VLLG01000005">
    <property type="protein sequence ID" value="TWI84183.1"/>
    <property type="molecule type" value="Genomic_DNA"/>
</dbReference>
<dbReference type="AlphaFoldDB" id="A0A562SSS1"/>
<evidence type="ECO:0000313" key="2">
    <source>
        <dbReference type="EMBL" id="TWI84183.1"/>
    </source>
</evidence>
<dbReference type="OrthoDB" id="655674at2"/>
<dbReference type="RefSeq" id="WP_145717720.1">
    <property type="nucleotide sequence ID" value="NZ_BAAAFY010000002.1"/>
</dbReference>
<name>A0A562SSS1_CHIJA</name>
<feature type="transmembrane region" description="Helical" evidence="1">
    <location>
        <begin position="154"/>
        <end position="177"/>
    </location>
</feature>
<keyword evidence="1" id="KW-1133">Transmembrane helix</keyword>
<keyword evidence="3" id="KW-1185">Reference proteome</keyword>
<organism evidence="2 3">
    <name type="scientific">Chitinophaga japonensis</name>
    <name type="common">Flexibacter japonensis</name>
    <dbReference type="NCBI Taxonomy" id="104662"/>
    <lineage>
        <taxon>Bacteria</taxon>
        <taxon>Pseudomonadati</taxon>
        <taxon>Bacteroidota</taxon>
        <taxon>Chitinophagia</taxon>
        <taxon>Chitinophagales</taxon>
        <taxon>Chitinophagaceae</taxon>
        <taxon>Chitinophaga</taxon>
    </lineage>
</organism>
<feature type="transmembrane region" description="Helical" evidence="1">
    <location>
        <begin position="124"/>
        <end position="142"/>
    </location>
</feature>
<evidence type="ECO:0000256" key="1">
    <source>
        <dbReference type="SAM" id="Phobius"/>
    </source>
</evidence>
<feature type="transmembrane region" description="Helical" evidence="1">
    <location>
        <begin position="36"/>
        <end position="57"/>
    </location>
</feature>
<gene>
    <name evidence="2" type="ORF">LX66_4546</name>
</gene>